<reference evidence="3" key="1">
    <citation type="submission" date="2022-12" db="EMBL/GenBank/DDBJ databases">
        <title>Peptostreptococcus.</title>
        <authorList>
            <person name="Lee S.H."/>
        </authorList>
    </citation>
    <scope>NUCLEOTIDE SEQUENCE</scope>
    <source>
        <strain evidence="3">CBA3647</strain>
    </source>
</reference>
<gene>
    <name evidence="3" type="ORF">O0R46_03650</name>
</gene>
<accession>A0ABY7JQC1</accession>
<dbReference type="SUPFAM" id="SSF160704">
    <property type="entry name" value="YehR-like"/>
    <property type="match status" value="1"/>
</dbReference>
<name>A0ABY7JQC1_9FIRM</name>
<dbReference type="Proteomes" id="UP001164187">
    <property type="component" value="Chromosome"/>
</dbReference>
<feature type="compositionally biased region" description="Polar residues" evidence="1">
    <location>
        <begin position="134"/>
        <end position="146"/>
    </location>
</feature>
<dbReference type="InterPro" id="IPR036699">
    <property type="entry name" value="YehR-like_sf"/>
</dbReference>
<dbReference type="Pfam" id="PF06998">
    <property type="entry name" value="DUF1307"/>
    <property type="match status" value="1"/>
</dbReference>
<evidence type="ECO:0000256" key="1">
    <source>
        <dbReference type="SAM" id="MobiDB-lite"/>
    </source>
</evidence>
<keyword evidence="2" id="KW-0732">Signal</keyword>
<evidence type="ECO:0000313" key="4">
    <source>
        <dbReference type="Proteomes" id="UP001164187"/>
    </source>
</evidence>
<dbReference type="PROSITE" id="PS51257">
    <property type="entry name" value="PROKAR_LIPOPROTEIN"/>
    <property type="match status" value="1"/>
</dbReference>
<sequence length="153" mass="17089">MKKILNLIMATALGLSLVACGSKEETKKFEGTVNGIKIENTYTAKDDKIIKQVSKNVIKYADLNITKKEDKEKINAMIKQKIDENNKLKGVKDELKISDTELVENIEIDYTKADLKELKEKKVIQADGDLSKGLSMSKTAEAQKNSGLKEVKK</sequence>
<organism evidence="3 4">
    <name type="scientific">Peptostreptococcus equinus</name>
    <dbReference type="NCBI Taxonomy" id="3003601"/>
    <lineage>
        <taxon>Bacteria</taxon>
        <taxon>Bacillati</taxon>
        <taxon>Bacillota</taxon>
        <taxon>Clostridia</taxon>
        <taxon>Peptostreptococcales</taxon>
        <taxon>Peptostreptococcaceae</taxon>
        <taxon>Peptostreptococcus</taxon>
    </lineage>
</organism>
<feature type="region of interest" description="Disordered" evidence="1">
    <location>
        <begin position="134"/>
        <end position="153"/>
    </location>
</feature>
<keyword evidence="4" id="KW-1185">Reference proteome</keyword>
<dbReference type="InterPro" id="IPR009736">
    <property type="entry name" value="DUF1307"/>
</dbReference>
<protein>
    <submittedName>
        <fullName evidence="3">DUF1307 domain-containing protein</fullName>
    </submittedName>
</protein>
<dbReference type="RefSeq" id="WP_269312223.1">
    <property type="nucleotide sequence ID" value="NZ_CP114052.1"/>
</dbReference>
<dbReference type="EMBL" id="CP114052">
    <property type="protein sequence ID" value="WAW15549.1"/>
    <property type="molecule type" value="Genomic_DNA"/>
</dbReference>
<feature type="signal peptide" evidence="2">
    <location>
        <begin position="1"/>
        <end position="21"/>
    </location>
</feature>
<evidence type="ECO:0000256" key="2">
    <source>
        <dbReference type="SAM" id="SignalP"/>
    </source>
</evidence>
<dbReference type="PIRSF" id="PIRSF006187">
    <property type="entry name" value="DUF1307"/>
    <property type="match status" value="1"/>
</dbReference>
<dbReference type="Gene3D" id="3.30.1830.10">
    <property type="entry name" value="YehR-like"/>
    <property type="match status" value="1"/>
</dbReference>
<evidence type="ECO:0000313" key="3">
    <source>
        <dbReference type="EMBL" id="WAW15549.1"/>
    </source>
</evidence>
<proteinExistence type="predicted"/>
<feature type="chain" id="PRO_5045543987" evidence="2">
    <location>
        <begin position="22"/>
        <end position="153"/>
    </location>
</feature>